<proteinExistence type="predicted"/>
<keyword evidence="3" id="KW-1185">Reference proteome</keyword>
<evidence type="ECO:0000313" key="3">
    <source>
        <dbReference type="Proteomes" id="UP001595530"/>
    </source>
</evidence>
<feature type="compositionally biased region" description="Acidic residues" evidence="1">
    <location>
        <begin position="146"/>
        <end position="162"/>
    </location>
</feature>
<dbReference type="RefSeq" id="WP_390330833.1">
    <property type="nucleotide sequence ID" value="NZ_JBHRTP010000008.1"/>
</dbReference>
<dbReference type="EMBL" id="JBHRTP010000008">
    <property type="protein sequence ID" value="MFC3106952.1"/>
    <property type="molecule type" value="Genomic_DNA"/>
</dbReference>
<accession>A0ABV7EZF2</accession>
<reference evidence="3" key="1">
    <citation type="journal article" date="2019" name="Int. J. Syst. Evol. Microbiol.">
        <title>The Global Catalogue of Microorganisms (GCM) 10K type strain sequencing project: providing services to taxonomists for standard genome sequencing and annotation.</title>
        <authorList>
            <consortium name="The Broad Institute Genomics Platform"/>
            <consortium name="The Broad Institute Genome Sequencing Center for Infectious Disease"/>
            <person name="Wu L."/>
            <person name="Ma J."/>
        </authorList>
    </citation>
    <scope>NUCLEOTIDE SEQUENCE [LARGE SCALE GENOMIC DNA]</scope>
    <source>
        <strain evidence="3">KCTC 42986</strain>
    </source>
</reference>
<name>A0ABV7EZF2_9BURK</name>
<feature type="region of interest" description="Disordered" evidence="1">
    <location>
        <begin position="133"/>
        <end position="175"/>
    </location>
</feature>
<protein>
    <submittedName>
        <fullName evidence="2">Uncharacterized protein</fullName>
    </submittedName>
</protein>
<gene>
    <name evidence="2" type="ORF">ACFOFO_03090</name>
</gene>
<organism evidence="2 3">
    <name type="scientific">Undibacterium arcticum</name>
    <dbReference type="NCBI Taxonomy" id="1762892"/>
    <lineage>
        <taxon>Bacteria</taxon>
        <taxon>Pseudomonadati</taxon>
        <taxon>Pseudomonadota</taxon>
        <taxon>Betaproteobacteria</taxon>
        <taxon>Burkholderiales</taxon>
        <taxon>Oxalobacteraceae</taxon>
        <taxon>Undibacterium</taxon>
    </lineage>
</organism>
<sequence length="175" mass="19701">MTLSYFFEDLKKSYQVELEDLQNDSEGNNVLAARLRDKRSQFPLLMPMIDSAPEMVAVAFHGGVTFLNLQAMYLLSTTEPDEFPAWDDLAHAVHFEASTKKLAETALKERGGERFLITAVCLEYLHGKPVINYGDARDDDTHDPAESEPGDDEEEQDLEEAGADWLAEQGFDRRG</sequence>
<evidence type="ECO:0000313" key="2">
    <source>
        <dbReference type="EMBL" id="MFC3106952.1"/>
    </source>
</evidence>
<dbReference type="Proteomes" id="UP001595530">
    <property type="component" value="Unassembled WGS sequence"/>
</dbReference>
<feature type="compositionally biased region" description="Basic and acidic residues" evidence="1">
    <location>
        <begin position="135"/>
        <end position="145"/>
    </location>
</feature>
<comment type="caution">
    <text evidence="2">The sequence shown here is derived from an EMBL/GenBank/DDBJ whole genome shotgun (WGS) entry which is preliminary data.</text>
</comment>
<evidence type="ECO:0000256" key="1">
    <source>
        <dbReference type="SAM" id="MobiDB-lite"/>
    </source>
</evidence>